<keyword evidence="4" id="KW-1003">Cell membrane</keyword>
<evidence type="ECO:0000256" key="7">
    <source>
        <dbReference type="ARBA" id="ARBA00022989"/>
    </source>
</evidence>
<feature type="transmembrane region" description="Helical" evidence="19">
    <location>
        <begin position="1354"/>
        <end position="1377"/>
    </location>
</feature>
<evidence type="ECO:0000256" key="15">
    <source>
        <dbReference type="ARBA" id="ARBA00077182"/>
    </source>
</evidence>
<dbReference type="GO" id="GO:0005634">
    <property type="term" value="C:nucleus"/>
    <property type="evidence" value="ECO:0007669"/>
    <property type="project" value="UniProtKB-SubCell"/>
</dbReference>
<dbReference type="InterPro" id="IPR002859">
    <property type="entry name" value="PKD/REJ-like"/>
</dbReference>
<evidence type="ECO:0000256" key="12">
    <source>
        <dbReference type="ARBA" id="ARBA00057509"/>
    </source>
</evidence>
<dbReference type="SMART" id="SM00308">
    <property type="entry name" value="LH2"/>
    <property type="match status" value="1"/>
</dbReference>
<keyword evidence="6" id="KW-0732">Signal</keyword>
<evidence type="ECO:0000256" key="17">
    <source>
        <dbReference type="PIRSR" id="PIRSR603915-2"/>
    </source>
</evidence>
<feature type="transmembrane region" description="Helical" evidence="19">
    <location>
        <begin position="1389"/>
        <end position="1411"/>
    </location>
</feature>
<dbReference type="FunFam" id="2.60.60.20:FF:000016">
    <property type="entry name" value="Polycystin family receptor for egg jelly"/>
    <property type="match status" value="1"/>
</dbReference>
<dbReference type="Gene3D" id="1.10.287.70">
    <property type="match status" value="1"/>
</dbReference>
<comment type="caution">
    <text evidence="18">Lacks conserved residue(s) required for the propagation of feature annotation.</text>
</comment>
<feature type="transmembrane region" description="Helical" evidence="19">
    <location>
        <begin position="1744"/>
        <end position="1764"/>
    </location>
</feature>
<organism evidence="22 23">
    <name type="scientific">Jaculus jaculus</name>
    <name type="common">Lesser Egyptian jerboa</name>
    <dbReference type="NCBI Taxonomy" id="51337"/>
    <lineage>
        <taxon>Eukaryota</taxon>
        <taxon>Metazoa</taxon>
        <taxon>Chordata</taxon>
        <taxon>Craniata</taxon>
        <taxon>Vertebrata</taxon>
        <taxon>Euteleostomi</taxon>
        <taxon>Mammalia</taxon>
        <taxon>Eutheria</taxon>
        <taxon>Euarchontoglires</taxon>
        <taxon>Glires</taxon>
        <taxon>Rodentia</taxon>
        <taxon>Myomorpha</taxon>
        <taxon>Dipodoidea</taxon>
        <taxon>Dipodidae</taxon>
        <taxon>Dipodinae</taxon>
        <taxon>Jaculus</taxon>
    </lineage>
</organism>
<proteinExistence type="inferred from homology"/>
<feature type="transmembrane region" description="Helical" evidence="19">
    <location>
        <begin position="1486"/>
        <end position="1510"/>
    </location>
</feature>
<dbReference type="GO" id="GO:0002080">
    <property type="term" value="C:acrosomal membrane"/>
    <property type="evidence" value="ECO:0007669"/>
    <property type="project" value="UniProtKB-SubCell"/>
</dbReference>
<feature type="domain" description="PLAT" evidence="20">
    <location>
        <begin position="1025"/>
        <end position="1142"/>
    </location>
</feature>
<accession>A0A8C5L722</accession>
<dbReference type="PRINTS" id="PR01433">
    <property type="entry name" value="POLYCYSTIN2"/>
</dbReference>
<dbReference type="Pfam" id="PF01477">
    <property type="entry name" value="PLAT"/>
    <property type="match status" value="1"/>
</dbReference>
<dbReference type="InterPro" id="IPR013122">
    <property type="entry name" value="PKD1_2_channel"/>
</dbReference>
<evidence type="ECO:0000256" key="5">
    <source>
        <dbReference type="ARBA" id="ARBA00022692"/>
    </source>
</evidence>
<dbReference type="CDD" id="cd01752">
    <property type="entry name" value="PLAT_polycystin"/>
    <property type="match status" value="1"/>
</dbReference>
<evidence type="ECO:0000256" key="3">
    <source>
        <dbReference type="ARBA" id="ARBA00007200"/>
    </source>
</evidence>
<gene>
    <name evidence="22" type="primary">Pkdrej</name>
</gene>
<evidence type="ECO:0000256" key="10">
    <source>
        <dbReference type="ARBA" id="ARBA00023242"/>
    </source>
</evidence>
<evidence type="ECO:0000313" key="23">
    <source>
        <dbReference type="Proteomes" id="UP000694385"/>
    </source>
</evidence>
<dbReference type="InterPro" id="IPR003915">
    <property type="entry name" value="PKD_2"/>
</dbReference>
<feature type="transmembrane region" description="Helical" evidence="19">
    <location>
        <begin position="1776"/>
        <end position="1796"/>
    </location>
</feature>
<evidence type="ECO:0000256" key="14">
    <source>
        <dbReference type="ARBA" id="ARBA00068425"/>
    </source>
</evidence>
<reference evidence="22" key="1">
    <citation type="submission" date="2025-08" db="UniProtKB">
        <authorList>
            <consortium name="Ensembl"/>
        </authorList>
    </citation>
    <scope>IDENTIFICATION</scope>
</reference>
<evidence type="ECO:0000256" key="9">
    <source>
        <dbReference type="ARBA" id="ARBA00023180"/>
    </source>
</evidence>
<feature type="disulfide bond" evidence="17">
    <location>
        <begin position="1585"/>
        <end position="1602"/>
    </location>
</feature>
<evidence type="ECO:0000256" key="2">
    <source>
        <dbReference type="ARBA" id="ARBA00004651"/>
    </source>
</evidence>
<name>A0A8C5L722_JACJA</name>
<reference evidence="22" key="2">
    <citation type="submission" date="2025-09" db="UniProtKB">
        <authorList>
            <consortium name="Ensembl"/>
        </authorList>
    </citation>
    <scope>IDENTIFICATION</scope>
</reference>
<evidence type="ECO:0000259" key="20">
    <source>
        <dbReference type="PROSITE" id="PS50095"/>
    </source>
</evidence>
<dbReference type="SUPFAM" id="SSF49723">
    <property type="entry name" value="Lipase/lipooxygenase domain (PLAT/LH2 domain)"/>
    <property type="match status" value="1"/>
</dbReference>
<keyword evidence="5 19" id="KW-0812">Transmembrane</keyword>
<evidence type="ECO:0000256" key="4">
    <source>
        <dbReference type="ARBA" id="ARBA00022475"/>
    </source>
</evidence>
<keyword evidence="11" id="KW-0968">Cytoplasmic vesicle</keyword>
<evidence type="ECO:0000259" key="21">
    <source>
        <dbReference type="PROSITE" id="PS51111"/>
    </source>
</evidence>
<dbReference type="Pfam" id="PF20519">
    <property type="entry name" value="Polycystin_dom"/>
    <property type="match status" value="1"/>
</dbReference>
<evidence type="ECO:0000256" key="18">
    <source>
        <dbReference type="PROSITE-ProRule" id="PRU00152"/>
    </source>
</evidence>
<evidence type="ECO:0000256" key="11">
    <source>
        <dbReference type="ARBA" id="ARBA00023329"/>
    </source>
</evidence>
<evidence type="ECO:0000313" key="22">
    <source>
        <dbReference type="Ensembl" id="ENSJJAP00000020737.1"/>
    </source>
</evidence>
<evidence type="ECO:0000256" key="16">
    <source>
        <dbReference type="ARBA" id="ARBA00082925"/>
    </source>
</evidence>
<comment type="similarity">
    <text evidence="3">Belongs to the polycystin family.</text>
</comment>
<feature type="transmembrane region" description="Helical" evidence="19">
    <location>
        <begin position="1828"/>
        <end position="1847"/>
    </location>
</feature>
<dbReference type="GO" id="GO:0060046">
    <property type="term" value="P:regulation of acrosome reaction"/>
    <property type="evidence" value="ECO:0007669"/>
    <property type="project" value="Ensembl"/>
</dbReference>
<comment type="function">
    <text evidence="12">Testis-specific protein that controls sperm transport and the timing of zona pellucida-evoked exocytosis of the sperm acrosome.</text>
</comment>
<keyword evidence="10" id="KW-0539">Nucleus</keyword>
<feature type="transmembrane region" description="Helical" evidence="19">
    <location>
        <begin position="1868"/>
        <end position="1890"/>
    </location>
</feature>
<dbReference type="PANTHER" id="PTHR10877">
    <property type="entry name" value="POLYCYSTIN FAMILY MEMBER"/>
    <property type="match status" value="1"/>
</dbReference>
<dbReference type="GeneTree" id="ENSGT00940000162080"/>
<dbReference type="InterPro" id="IPR001024">
    <property type="entry name" value="PLAT/LH2_dom"/>
</dbReference>
<dbReference type="InterPro" id="IPR014010">
    <property type="entry name" value="REJ_dom"/>
</dbReference>
<dbReference type="Ensembl" id="ENSJJAT00000027287.1">
    <property type="protein sequence ID" value="ENSJJAP00000020737.1"/>
    <property type="gene ID" value="ENSJJAG00000021330.1"/>
</dbReference>
<evidence type="ECO:0000256" key="19">
    <source>
        <dbReference type="SAM" id="Phobius"/>
    </source>
</evidence>
<keyword evidence="7 19" id="KW-1133">Transmembrane helix</keyword>
<dbReference type="PANTHER" id="PTHR10877:SF185">
    <property type="entry name" value="POLYCYSTIN FAMILY RECEPTOR FOR EGG JELLY"/>
    <property type="match status" value="1"/>
</dbReference>
<dbReference type="OMA" id="KWPWASG"/>
<feature type="domain" description="REJ" evidence="21">
    <location>
        <begin position="8"/>
        <end position="708"/>
    </location>
</feature>
<keyword evidence="23" id="KW-1185">Reference proteome</keyword>
<dbReference type="PROSITE" id="PS50095">
    <property type="entry name" value="PLAT"/>
    <property type="match status" value="1"/>
</dbReference>
<sequence length="2032" mass="231093">ASCHTSPCRILDASINRKAPGLVRLPRAEEVTLQATARWDCMQERGSQLAWRFYAVASEHDVPDWSRPLRLPQPGPGGLGASTHIPKFSLPCGLYLVNFTLTVLPPDQDQAPLTKSDAIHVLVVMSPLKALLLGNAKETVRFSEGLVLNGTMSSDPDVGSLEDPLQGVQFSWYCTTNPGNYAGGHVAVTNKDVCRTEQTTLDWPWASGPLLTLSPETLKGDRSYHFRMVIRKGDRAAFSDKTVHVLQGTMPTAHISCIENCDGFLVISDRFSLSLNCTGCTSRDLYTWSILSPTGDEMMFDWVGQAVTRRDGAYLSIKAFAFTDFLEDRFWVSLQVAGWSGVTLDLRYSFVINHGPEVGECKINPAKGIAILTKFVIKCSNFKDKNIPLTYKVIVADLDGTSRINSVTENTLGAILYLGTRSTTPPTFLPVGQLVNRYKLKMYAQVYDSLGSFTQVTLYATVGAPTDRNPSQMVLSQLRNFTEGPTSLLSTLLQKQDWLSAGYLLYIVASILNNLKVDLTLQKSKDSLREHLVNQSFELPVSTLDEICQVVTAITKLTQKASEFTPVAQKRATVRLWEANQALQRCQRKDKCVHSDRIETMSTGIFMSLSNILKLLTPYEVFEDPFYVVESLADTIAATKVPGSGITALRTSNFNMYVEKVEKWDVTQAFRNKKQCPNCFHAALNASRDLGLPAQAPVSMMFCEFADDPFPWLSYLENTSAEVLGFRMTGTTDNGSVIEITPDVADVFLTRKHLTFATFNVMVGPSNEGARSSQMTTGGISFEVDSRSVKEVLLHIVTQVTVLFKVSVYAGSQVTPTDLVATFLVPHDTPPTANQSSLFDPTCTVKEARVVCLSPSLLQVIAQRSHSPKCHISVVLQAPRFVLQPTDQLVRIALFTVGCLDMYGIQNDWQEGTCALGEKTTWKMVHCVCRNVRRSRRQLSSIRLTNLRLHTRYVTAKVIVIPNPVDLQLKIIKNLHQNPVTLLAVLFIMFLYMALAFWALHRDEMDQFLWDHVVVLPDNDPYDSMCYLVTVFTGSRWGSGTRANVFVQLQGTENTSDVHCLSHPYFTTLYRGSINTFLLTTKSDLGDIHSIRVWHNNEGRAPSWYLSRIKVENLFSRQIWLFMCRKWLSVDTTLDVTFPATQPDQPLERKDFFLIDLSNRLEHNHMWFSIFSSVVAEPFNRLQRLSCCLAMLLSSLVCNIMFFNLNKKEQSGSREGRLMRSMMIGIESVIITIPVQLLITFFFTYSQKKPRVNPEEVAPQKHPLMSEEDNPWKERLDKWYAYEIERDRAVEAEKPISPSRAKPKAFGPTIKAKAPMTSKSNMSFTNNQDASLRAPSFRQDEHTERKLPIVLPWWCAYIAWFWVFAASAVSSFFIVFYGLTYGYDKSMEWLFASLCSFCQSVFLVQPCKIMLWSGARTNQLKYCKNLSWTSKYRYSEIKLPEAKMSPKEMAALHERIVSIQRSRMYQPLTEDEIRIFRRKKRIRRRALLFLSYLVTHFIFLALLLLLVALLRHSDTFYYNQSIRHQFSMDLAAVTKLEDIYAWLHNVFLPLLHNDLNPTFLLDTSSKILGLPLMRQVRAKPSPKRCLPAETFVQNGNSGEIRCHLEYGVDPEDREDYASFWNKVGQWSTDKENDGFIYKPPEKKWVYHSYGVLHTYGSGGYAFLFYPEQQTFNSTLRLQELQGESWLDEKTWAVILELTTFNADASLICSISVVFEVSLSGPVNSSLSVYSFSLADFNRKTSSEIYLYVAILIFFFAYIIDEGYVIKQERASYIRSVYNLLNFALKCLFTMLIMVFLRKHFLATDMIRFHLSNPEAFIPFHAVSQMDHTMRTILAFLLFLTILKTLRYSRFFYDVRLAQSAIQAALPGIFHMALVVSVYFFVYVAFGYLVFGQHEWNYSSMIHATQTVFSYCVSAFQNTEFSTNRVFGVLFLSSFMLVMICILINLFQAVILSAYEEMKQPVFEEPSEEVEAMAYLCGKLRVVFGFLTFRSKTTDHPDFCSSMLYGQPEKNSRQYLGLKTRNINGKKMVYLVL</sequence>
<dbReference type="InterPro" id="IPR051223">
    <property type="entry name" value="Polycystin"/>
</dbReference>
<comment type="subcellular location">
    <subcellularLocation>
        <location evidence="2">Cell membrane</location>
        <topology evidence="2">Multi-pass membrane protein</topology>
    </subcellularLocation>
    <subcellularLocation>
        <location evidence="13">Cytoplasmic vesicle</location>
        <location evidence="13">Secretory vesicle</location>
        <location evidence="13">Acrosome membrane</location>
        <topology evidence="13">Multi-pass membrane protein</topology>
    </subcellularLocation>
    <subcellularLocation>
        <location evidence="1">Nucleus</location>
    </subcellularLocation>
</comment>
<feature type="transmembrane region" description="Helical" evidence="19">
    <location>
        <begin position="1925"/>
        <end position="1951"/>
    </location>
</feature>
<dbReference type="Pfam" id="PF02010">
    <property type="entry name" value="REJ"/>
    <property type="match status" value="1"/>
</dbReference>
<dbReference type="InterPro" id="IPR036392">
    <property type="entry name" value="PLAT/LH2_dom_sf"/>
</dbReference>
<dbReference type="GO" id="GO:0050982">
    <property type="term" value="P:detection of mechanical stimulus"/>
    <property type="evidence" value="ECO:0007669"/>
    <property type="project" value="TreeGrafter"/>
</dbReference>
<evidence type="ECO:0000256" key="13">
    <source>
        <dbReference type="ARBA" id="ARBA00060440"/>
    </source>
</evidence>
<dbReference type="FunFam" id="1.10.287.70:FF:000141">
    <property type="entry name" value="Polycystin family receptor for egg jelly"/>
    <property type="match status" value="1"/>
</dbReference>
<protein>
    <recommendedName>
        <fullName evidence="14">Polycystin family receptor for egg jelly</fullName>
    </recommendedName>
    <alternativeName>
        <fullName evidence="15">PKD and REJ homolog</fullName>
    </alternativeName>
    <alternativeName>
        <fullName evidence="16">Polycystic kidney disease and receptor for egg jelly-related protein</fullName>
    </alternativeName>
</protein>
<dbReference type="GO" id="GO:0005509">
    <property type="term" value="F:calcium ion binding"/>
    <property type="evidence" value="ECO:0007669"/>
    <property type="project" value="InterPro"/>
</dbReference>
<dbReference type="GO" id="GO:0097524">
    <property type="term" value="C:sperm plasma membrane"/>
    <property type="evidence" value="ECO:0007669"/>
    <property type="project" value="Ensembl"/>
</dbReference>
<evidence type="ECO:0000256" key="6">
    <source>
        <dbReference type="ARBA" id="ARBA00022729"/>
    </source>
</evidence>
<dbReference type="InterPro" id="IPR046791">
    <property type="entry name" value="Polycystin_dom"/>
</dbReference>
<dbReference type="Gene3D" id="2.60.60.20">
    <property type="entry name" value="PLAT/LH2 domain"/>
    <property type="match status" value="1"/>
</dbReference>
<feature type="transmembrane region" description="Helical" evidence="19">
    <location>
        <begin position="980"/>
        <end position="1000"/>
    </location>
</feature>
<evidence type="ECO:0000256" key="1">
    <source>
        <dbReference type="ARBA" id="ARBA00004123"/>
    </source>
</evidence>
<feature type="transmembrane region" description="Helical" evidence="19">
    <location>
        <begin position="1185"/>
        <end position="1203"/>
    </location>
</feature>
<dbReference type="Proteomes" id="UP000694385">
    <property type="component" value="Unassembled WGS sequence"/>
</dbReference>
<dbReference type="Pfam" id="PF08016">
    <property type="entry name" value="PKD_channel"/>
    <property type="match status" value="1"/>
</dbReference>
<feature type="transmembrane region" description="Helical" evidence="19">
    <location>
        <begin position="1223"/>
        <end position="1245"/>
    </location>
</feature>
<keyword evidence="8 19" id="KW-0472">Membrane</keyword>
<keyword evidence="9" id="KW-0325">Glycoprotein</keyword>
<dbReference type="InterPro" id="IPR042060">
    <property type="entry name" value="PLAT_polycystin1"/>
</dbReference>
<dbReference type="GO" id="GO:0005262">
    <property type="term" value="F:calcium channel activity"/>
    <property type="evidence" value="ECO:0007669"/>
    <property type="project" value="TreeGrafter"/>
</dbReference>
<dbReference type="PROSITE" id="PS51111">
    <property type="entry name" value="REJ"/>
    <property type="match status" value="1"/>
</dbReference>
<evidence type="ECO:0000256" key="8">
    <source>
        <dbReference type="ARBA" id="ARBA00023136"/>
    </source>
</evidence>